<evidence type="ECO:0000256" key="1">
    <source>
        <dbReference type="ARBA" id="ARBA00010641"/>
    </source>
</evidence>
<dbReference type="KEGG" id="samy:DB32_003029"/>
<dbReference type="Pfam" id="PF08281">
    <property type="entry name" value="Sigma70_r4_2"/>
    <property type="match status" value="1"/>
</dbReference>
<dbReference type="Proteomes" id="UP000034883">
    <property type="component" value="Chromosome"/>
</dbReference>
<dbReference type="InterPro" id="IPR013324">
    <property type="entry name" value="RNA_pol_sigma_r3/r4-like"/>
</dbReference>
<dbReference type="AlphaFoldDB" id="A0A0F6W2N3"/>
<dbReference type="SUPFAM" id="SSF88946">
    <property type="entry name" value="Sigma2 domain of RNA polymerase sigma factors"/>
    <property type="match status" value="1"/>
</dbReference>
<accession>A0A0F6W2N3</accession>
<dbReference type="InterPro" id="IPR013325">
    <property type="entry name" value="RNA_pol_sigma_r2"/>
</dbReference>
<evidence type="ECO:0000259" key="6">
    <source>
        <dbReference type="Pfam" id="PF04542"/>
    </source>
</evidence>
<keyword evidence="9" id="KW-1185">Reference proteome</keyword>
<evidence type="ECO:0000313" key="8">
    <source>
        <dbReference type="EMBL" id="AKF05880.1"/>
    </source>
</evidence>
<evidence type="ECO:0000256" key="5">
    <source>
        <dbReference type="ARBA" id="ARBA00023163"/>
    </source>
</evidence>
<dbReference type="PANTHER" id="PTHR43133:SF8">
    <property type="entry name" value="RNA POLYMERASE SIGMA FACTOR HI_1459-RELATED"/>
    <property type="match status" value="1"/>
</dbReference>
<dbReference type="GO" id="GO:0016987">
    <property type="term" value="F:sigma factor activity"/>
    <property type="evidence" value="ECO:0007669"/>
    <property type="project" value="UniProtKB-KW"/>
</dbReference>
<dbReference type="InterPro" id="IPR013249">
    <property type="entry name" value="RNA_pol_sigma70_r4_t2"/>
</dbReference>
<comment type="similarity">
    <text evidence="1">Belongs to the sigma-70 factor family. ECF subfamily.</text>
</comment>
<dbReference type="STRING" id="927083.DB32_003029"/>
<gene>
    <name evidence="8" type="ORF">DB32_003029</name>
</gene>
<keyword evidence="2" id="KW-0805">Transcription regulation</keyword>
<protein>
    <submittedName>
        <fullName evidence="8">RNA polymerase sigma factor RpoE</fullName>
    </submittedName>
</protein>
<keyword evidence="4" id="KW-0238">DNA-binding</keyword>
<dbReference type="GO" id="GO:0006352">
    <property type="term" value="P:DNA-templated transcription initiation"/>
    <property type="evidence" value="ECO:0007669"/>
    <property type="project" value="InterPro"/>
</dbReference>
<name>A0A0F6W2N3_9BACT</name>
<sequence length="144" mass="16156">MQESMIELVVALERFRGDSSVRTYAHRIVLRTTARELAKRRATRAHIELVAEIDREGQGGDPERALSDRRAMTRFYEALSALSEKRRNAFVLCAIEKLAHDEAAAIEGVSVETLRARLKHARADLERVLADDPLLGTYVAGGER</sequence>
<dbReference type="InterPro" id="IPR007627">
    <property type="entry name" value="RNA_pol_sigma70_r2"/>
</dbReference>
<dbReference type="Gene3D" id="1.10.1740.10">
    <property type="match status" value="1"/>
</dbReference>
<feature type="domain" description="RNA polymerase sigma factor 70 region 4 type 2" evidence="7">
    <location>
        <begin position="74"/>
        <end position="125"/>
    </location>
</feature>
<evidence type="ECO:0000256" key="3">
    <source>
        <dbReference type="ARBA" id="ARBA00023082"/>
    </source>
</evidence>
<dbReference type="InterPro" id="IPR036388">
    <property type="entry name" value="WH-like_DNA-bd_sf"/>
</dbReference>
<evidence type="ECO:0000256" key="4">
    <source>
        <dbReference type="ARBA" id="ARBA00023125"/>
    </source>
</evidence>
<evidence type="ECO:0000259" key="7">
    <source>
        <dbReference type="Pfam" id="PF08281"/>
    </source>
</evidence>
<dbReference type="NCBIfam" id="TIGR02937">
    <property type="entry name" value="sigma70-ECF"/>
    <property type="match status" value="1"/>
</dbReference>
<keyword evidence="5" id="KW-0804">Transcription</keyword>
<feature type="domain" description="RNA polymerase sigma-70 region 2" evidence="6">
    <location>
        <begin position="1"/>
        <end position="42"/>
    </location>
</feature>
<keyword evidence="3" id="KW-0731">Sigma factor</keyword>
<dbReference type="Pfam" id="PF04542">
    <property type="entry name" value="Sigma70_r2"/>
    <property type="match status" value="1"/>
</dbReference>
<evidence type="ECO:0000313" key="9">
    <source>
        <dbReference type="Proteomes" id="UP000034883"/>
    </source>
</evidence>
<dbReference type="InterPro" id="IPR014284">
    <property type="entry name" value="RNA_pol_sigma-70_dom"/>
</dbReference>
<dbReference type="SUPFAM" id="SSF88659">
    <property type="entry name" value="Sigma3 and sigma4 domains of RNA polymerase sigma factors"/>
    <property type="match status" value="1"/>
</dbReference>
<evidence type="ECO:0000256" key="2">
    <source>
        <dbReference type="ARBA" id="ARBA00023015"/>
    </source>
</evidence>
<dbReference type="PANTHER" id="PTHR43133">
    <property type="entry name" value="RNA POLYMERASE ECF-TYPE SIGMA FACTO"/>
    <property type="match status" value="1"/>
</dbReference>
<dbReference type="Gene3D" id="1.10.10.10">
    <property type="entry name" value="Winged helix-like DNA-binding domain superfamily/Winged helix DNA-binding domain"/>
    <property type="match status" value="1"/>
</dbReference>
<dbReference type="EMBL" id="CP011125">
    <property type="protein sequence ID" value="AKF05880.1"/>
    <property type="molecule type" value="Genomic_DNA"/>
</dbReference>
<proteinExistence type="inferred from homology"/>
<dbReference type="InterPro" id="IPR039425">
    <property type="entry name" value="RNA_pol_sigma-70-like"/>
</dbReference>
<dbReference type="GO" id="GO:0003677">
    <property type="term" value="F:DNA binding"/>
    <property type="evidence" value="ECO:0007669"/>
    <property type="project" value="UniProtKB-KW"/>
</dbReference>
<reference evidence="8 9" key="1">
    <citation type="submission" date="2015-03" db="EMBL/GenBank/DDBJ databases">
        <title>Genome assembly of Sandaracinus amylolyticus DSM 53668.</title>
        <authorList>
            <person name="Sharma G."/>
            <person name="Subramanian S."/>
        </authorList>
    </citation>
    <scope>NUCLEOTIDE SEQUENCE [LARGE SCALE GENOMIC DNA]</scope>
    <source>
        <strain evidence="8 9">DSM 53668</strain>
    </source>
</reference>
<organism evidence="8 9">
    <name type="scientific">Sandaracinus amylolyticus</name>
    <dbReference type="NCBI Taxonomy" id="927083"/>
    <lineage>
        <taxon>Bacteria</taxon>
        <taxon>Pseudomonadati</taxon>
        <taxon>Myxococcota</taxon>
        <taxon>Polyangia</taxon>
        <taxon>Polyangiales</taxon>
        <taxon>Sandaracinaceae</taxon>
        <taxon>Sandaracinus</taxon>
    </lineage>
</organism>